<reference evidence="2 3" key="1">
    <citation type="submission" date="2023-07" db="EMBL/GenBank/DDBJ databases">
        <title>Sorghum-associated microbial communities from plants grown in Nebraska, USA.</title>
        <authorList>
            <person name="Schachtman D."/>
        </authorList>
    </citation>
    <scope>NUCLEOTIDE SEQUENCE [LARGE SCALE GENOMIC DNA]</scope>
    <source>
        <strain evidence="2 3">3773</strain>
    </source>
</reference>
<organism evidence="2 3">
    <name type="scientific">Flavobacterium arsenatis</name>
    <dbReference type="NCBI Taxonomy" id="1484332"/>
    <lineage>
        <taxon>Bacteria</taxon>
        <taxon>Pseudomonadati</taxon>
        <taxon>Bacteroidota</taxon>
        <taxon>Flavobacteriia</taxon>
        <taxon>Flavobacteriales</taxon>
        <taxon>Flavobacteriaceae</taxon>
        <taxon>Flavobacterium</taxon>
    </lineage>
</organism>
<evidence type="ECO:0000313" key="3">
    <source>
        <dbReference type="Proteomes" id="UP001255185"/>
    </source>
</evidence>
<evidence type="ECO:0000256" key="1">
    <source>
        <dbReference type="SAM" id="Phobius"/>
    </source>
</evidence>
<dbReference type="Proteomes" id="UP001255185">
    <property type="component" value="Unassembled WGS sequence"/>
</dbReference>
<sequence length="146" mass="16902">MYIDVLKRKCLSGKVMGQQEFQNFNLSFYNQSKIWIQKASIDRLALSLGIFISIGLLIVATIEQNNDYQDLVFFIGLVSLISMLMIYFEKGKILLYDYRNRMIATGLAFVLGIQFLESSFAVLMTLMLLSFVFLLKFIQNFYSIKT</sequence>
<dbReference type="RefSeq" id="WP_310025219.1">
    <property type="nucleotide sequence ID" value="NZ_JAVDVI010000004.1"/>
</dbReference>
<name>A0ABU1TMP0_9FLAO</name>
<keyword evidence="3" id="KW-1185">Reference proteome</keyword>
<proteinExistence type="predicted"/>
<protein>
    <submittedName>
        <fullName evidence="2">Uncharacterized protein</fullName>
    </submittedName>
</protein>
<dbReference type="EMBL" id="JAVDVI010000004">
    <property type="protein sequence ID" value="MDR6967205.1"/>
    <property type="molecule type" value="Genomic_DNA"/>
</dbReference>
<keyword evidence="1" id="KW-0472">Membrane</keyword>
<accession>A0ABU1TMP0</accession>
<comment type="caution">
    <text evidence="2">The sequence shown here is derived from an EMBL/GenBank/DDBJ whole genome shotgun (WGS) entry which is preliminary data.</text>
</comment>
<keyword evidence="1" id="KW-0812">Transmembrane</keyword>
<evidence type="ECO:0000313" key="2">
    <source>
        <dbReference type="EMBL" id="MDR6967205.1"/>
    </source>
</evidence>
<keyword evidence="1" id="KW-1133">Transmembrane helix</keyword>
<feature type="transmembrane region" description="Helical" evidence="1">
    <location>
        <begin position="44"/>
        <end position="62"/>
    </location>
</feature>
<feature type="transmembrane region" description="Helical" evidence="1">
    <location>
        <begin position="68"/>
        <end position="88"/>
    </location>
</feature>
<gene>
    <name evidence="2" type="ORF">J2X31_001212</name>
</gene>